<dbReference type="RefSeq" id="WP_120141688.1">
    <property type="nucleotide sequence ID" value="NZ_CP031933.2"/>
</dbReference>
<name>A0A386PPD1_9LACO</name>
<evidence type="ECO:0000256" key="1">
    <source>
        <dbReference type="SAM" id="SignalP"/>
    </source>
</evidence>
<keyword evidence="1" id="KW-0732">Signal</keyword>
<evidence type="ECO:0000313" key="4">
    <source>
        <dbReference type="Proteomes" id="UP000267208"/>
    </source>
</evidence>
<evidence type="ECO:0000259" key="2">
    <source>
        <dbReference type="Pfam" id="PF03217"/>
    </source>
</evidence>
<feature type="domain" description="S-layer protein C-terminal" evidence="2">
    <location>
        <begin position="605"/>
        <end position="649"/>
    </location>
</feature>
<proteinExistence type="predicted"/>
<evidence type="ECO:0000313" key="3">
    <source>
        <dbReference type="EMBL" id="AYE37414.1"/>
    </source>
</evidence>
<feature type="signal peptide" evidence="1">
    <location>
        <begin position="1"/>
        <end position="21"/>
    </location>
</feature>
<reference evidence="4" key="1">
    <citation type="submission" date="2018-08" db="EMBL/GenBank/DDBJ databases">
        <title>Genome of Lactobacillus sp. HBUAS52074.</title>
        <authorList>
            <person name="Guo Z."/>
            <person name="Zhang Z.D."/>
        </authorList>
    </citation>
    <scope>NUCLEOTIDE SEQUENCE [LARGE SCALE GENOMIC DNA]</scope>
    <source>
        <strain evidence="4">HBUAS52074</strain>
    </source>
</reference>
<protein>
    <recommendedName>
        <fullName evidence="2">S-layer protein C-terminal domain-containing protein</fullName>
    </recommendedName>
</protein>
<dbReference type="KEGG" id="lzh:D1B17_01550"/>
<dbReference type="AlphaFoldDB" id="A0A386PPD1"/>
<keyword evidence="4" id="KW-1185">Reference proteome</keyword>
<dbReference type="Proteomes" id="UP000267208">
    <property type="component" value="Chromosome"/>
</dbReference>
<dbReference type="EMBL" id="CP031933">
    <property type="protein sequence ID" value="AYE37414.1"/>
    <property type="molecule type" value="Genomic_DNA"/>
</dbReference>
<dbReference type="Pfam" id="PF03217">
    <property type="entry name" value="SlpA"/>
    <property type="match status" value="2"/>
</dbReference>
<gene>
    <name evidence="3" type="ORF">D1B17_01550</name>
</gene>
<dbReference type="OrthoDB" id="2255228at2"/>
<sequence length="720" mass="76931">MKKYKKMVLAGILLSSTILGANTSVVQAASTSTTNSPLTVDKSLLTNAIQVINELLDSKTTVNKVNAQTKFSDLVDKETTLTAAPIFGKKSSTEFTKALQGELNVVNDSGQLVPMTIGDTDSHGFAKTVTYTTSDNKTKTVNVKYNLTMPTVSFSKGTTMNFTSANEANESISNLIGNNSSKIVTAKTTNGDDANGNTNAAKLSANPVSITASGDIEFTPSDIYGNGIPATGTVNLYSAPTVPDRKSVTSTTIKNPFVFTDANSGQKFSATTTDTPAASVNPVSVNYNITAIDSMGNTVNDSATGEAITYSGKGNVTVTDNSDTAINYMIVFKDANTGNTVYTMDKSGEVGETIDKDVANGTGYTFSGDQTQKIAADTTEMDFKVTKDANTTVNYISIITGKPVGTDTLKGNNGSSTILNSIPKGYQLVNVGDFAQKLNADQPNKDIYVKPIQTTVGNLSYTVTFRDKTTGKQVGTQVKSEGALGDYIGLTAPDGYAFASVLDNGFLLLKNNQNVTKYVVAADTPYNISYVDQDTGKEVGTQTGKGADGSKIVLKAPTGYAFVSADDINYKIDKDTPKSTVYVQKSDQTEDNIVSGYPKNGYIKIYDKSGKLNNDVVLSEGSSWIIDQSLTINGVEYYRVATNEYVKASDVYKYTPLQTVATTNGTNLTPVYNSRGQVIIDRALDTNTPWYTDRSATIRGQKMYRVATDEWIKASDSTLK</sequence>
<dbReference type="InterPro" id="IPR024968">
    <property type="entry name" value="SlpA_C_lactobacillus"/>
</dbReference>
<organism evidence="3 4">
    <name type="scientific">Companilactobacillus zhachilii</name>
    <dbReference type="NCBI Taxonomy" id="2304606"/>
    <lineage>
        <taxon>Bacteria</taxon>
        <taxon>Bacillati</taxon>
        <taxon>Bacillota</taxon>
        <taxon>Bacilli</taxon>
        <taxon>Lactobacillales</taxon>
        <taxon>Lactobacillaceae</taxon>
        <taxon>Companilactobacillus</taxon>
    </lineage>
</organism>
<accession>A0A386PPD1</accession>
<feature type="chain" id="PRO_5039099633" description="S-layer protein C-terminal domain-containing protein" evidence="1">
    <location>
        <begin position="22"/>
        <end position="720"/>
    </location>
</feature>
<feature type="domain" description="S-layer protein C-terminal" evidence="2">
    <location>
        <begin position="660"/>
        <end position="715"/>
    </location>
</feature>